<accession>A0A8H3F3A4</accession>
<name>A0A8H3F3A4_9LECA</name>
<proteinExistence type="predicted"/>
<dbReference type="EMBL" id="CAJPDR010000090">
    <property type="protein sequence ID" value="CAF9916380.1"/>
    <property type="molecule type" value="Genomic_DNA"/>
</dbReference>
<dbReference type="AlphaFoldDB" id="A0A8H3F3A4"/>
<reference evidence="1" key="1">
    <citation type="submission" date="2021-03" db="EMBL/GenBank/DDBJ databases">
        <authorList>
            <person name="Tagirdzhanova G."/>
        </authorList>
    </citation>
    <scope>NUCLEOTIDE SEQUENCE</scope>
</reference>
<sequence>MIVLFYRLGLSDHSTGMLFQKLPTSRLLSFSRRWRPPRSAKRLARPRLFTQNSQLLLVSGISPRPRLPFLHPASGKISPPSASRNPFQNQLSRLITTERKLYFKDQLWKAAKYSVYGWTGLLLLNMMAFGLQHEVLERRFPSPAEWTWTSRVIYRIANKEEHSDSNGTGLTDWTSAGCSYGELLKRLEDPALDGRDLQPVLQEEEDSHVAGFGRVGLDTSSKSEPWRRGYYACLVGAAKASENRDGWVCDITRNTVFPPEVVIGPSNPRPKPVPYGAASAPLEENCVAAFEPAETYYMKILTTHGFTTGQRLDAALAYADWLDFKGLSSTAEEMYDWGLDIAMGALPVGVNNVIDIKSGVVDQRATYISSNVLRATTSLAFHHARNNNLAAALPIYLSVLRARRRLPALSSQDETGSNLREGSSLAQVLSFLRSMIVTSPYPPAPPTGNEIPLRTPAAICEEAGVMAHIGEILFASSSESPSAKASSYTLGGSLISSTSAAAQLKSQKSGLSWTRDAVDLAEATLISADQDDEETRDKCSECLAVGMENWSKMVAKLLKDGRQDKAEMQPKASGSWHWGKSPAFEDEGKWERESHAVDERLKSVRRLLSREADRKESKGGYLFI</sequence>
<protein>
    <submittedName>
        <fullName evidence="1">Uncharacterized protein</fullName>
    </submittedName>
</protein>
<organism evidence="1 2">
    <name type="scientific">Alectoria fallacina</name>
    <dbReference type="NCBI Taxonomy" id="1903189"/>
    <lineage>
        <taxon>Eukaryota</taxon>
        <taxon>Fungi</taxon>
        <taxon>Dikarya</taxon>
        <taxon>Ascomycota</taxon>
        <taxon>Pezizomycotina</taxon>
        <taxon>Lecanoromycetes</taxon>
        <taxon>OSLEUM clade</taxon>
        <taxon>Lecanoromycetidae</taxon>
        <taxon>Lecanorales</taxon>
        <taxon>Lecanorineae</taxon>
        <taxon>Parmeliaceae</taxon>
        <taxon>Alectoria</taxon>
    </lineage>
</organism>
<dbReference type="Proteomes" id="UP000664203">
    <property type="component" value="Unassembled WGS sequence"/>
</dbReference>
<dbReference type="OrthoDB" id="5408102at2759"/>
<gene>
    <name evidence="1" type="ORF">ALECFALPRED_010683</name>
</gene>
<keyword evidence="2" id="KW-1185">Reference proteome</keyword>
<comment type="caution">
    <text evidence="1">The sequence shown here is derived from an EMBL/GenBank/DDBJ whole genome shotgun (WGS) entry which is preliminary data.</text>
</comment>
<evidence type="ECO:0000313" key="1">
    <source>
        <dbReference type="EMBL" id="CAF9916380.1"/>
    </source>
</evidence>
<evidence type="ECO:0000313" key="2">
    <source>
        <dbReference type="Proteomes" id="UP000664203"/>
    </source>
</evidence>